<name>A0A845QCE2_9HYPH</name>
<evidence type="ECO:0000256" key="5">
    <source>
        <dbReference type="ARBA" id="ARBA00023163"/>
    </source>
</evidence>
<keyword evidence="3 6" id="KW-0694">RNA-binding</keyword>
<dbReference type="InterPro" id="IPR035926">
    <property type="entry name" value="NusB-like_sf"/>
</dbReference>
<comment type="similarity">
    <text evidence="1 6">Belongs to the NusB family.</text>
</comment>
<dbReference type="Proteomes" id="UP000470384">
    <property type="component" value="Unassembled WGS sequence"/>
</dbReference>
<dbReference type="GO" id="GO:0031564">
    <property type="term" value="P:transcription antitermination"/>
    <property type="evidence" value="ECO:0007669"/>
    <property type="project" value="UniProtKB-KW"/>
</dbReference>
<evidence type="ECO:0000259" key="8">
    <source>
        <dbReference type="Pfam" id="PF01029"/>
    </source>
</evidence>
<feature type="compositionally biased region" description="Basic and acidic residues" evidence="7">
    <location>
        <begin position="8"/>
        <end position="20"/>
    </location>
</feature>
<dbReference type="PANTHER" id="PTHR11078">
    <property type="entry name" value="N UTILIZATION SUBSTANCE PROTEIN B-RELATED"/>
    <property type="match status" value="1"/>
</dbReference>
<evidence type="ECO:0000256" key="1">
    <source>
        <dbReference type="ARBA" id="ARBA00005952"/>
    </source>
</evidence>
<dbReference type="GO" id="GO:0003723">
    <property type="term" value="F:RNA binding"/>
    <property type="evidence" value="ECO:0007669"/>
    <property type="project" value="UniProtKB-UniRule"/>
</dbReference>
<keyword evidence="4 6" id="KW-0805">Transcription regulation</keyword>
<protein>
    <recommendedName>
        <fullName evidence="6">Transcription antitermination protein NusB</fullName>
    </recommendedName>
    <alternativeName>
        <fullName evidence="6">Antitermination factor NusB</fullName>
    </alternativeName>
</protein>
<keyword evidence="2 6" id="KW-0889">Transcription antitermination</keyword>
<keyword evidence="5 6" id="KW-0804">Transcription</keyword>
<dbReference type="InterPro" id="IPR011605">
    <property type="entry name" value="NusB_fam"/>
</dbReference>
<comment type="caution">
    <text evidence="9">The sequence shown here is derived from an EMBL/GenBank/DDBJ whole genome shotgun (WGS) entry which is preliminary data.</text>
</comment>
<dbReference type="Gene3D" id="1.10.940.10">
    <property type="entry name" value="NusB-like"/>
    <property type="match status" value="1"/>
</dbReference>
<dbReference type="GO" id="GO:0005829">
    <property type="term" value="C:cytosol"/>
    <property type="evidence" value="ECO:0007669"/>
    <property type="project" value="TreeGrafter"/>
</dbReference>
<evidence type="ECO:0000256" key="7">
    <source>
        <dbReference type="SAM" id="MobiDB-lite"/>
    </source>
</evidence>
<proteinExistence type="inferred from homology"/>
<gene>
    <name evidence="6 9" type="primary">nusB</name>
    <name evidence="9" type="ORF">GTQ45_08845</name>
</gene>
<feature type="domain" description="NusB/RsmB/TIM44" evidence="8">
    <location>
        <begin position="24"/>
        <end position="164"/>
    </location>
</feature>
<dbReference type="GeneID" id="300654543"/>
<dbReference type="HAMAP" id="MF_00073">
    <property type="entry name" value="NusB"/>
    <property type="match status" value="1"/>
</dbReference>
<dbReference type="Pfam" id="PF01029">
    <property type="entry name" value="NusB"/>
    <property type="match status" value="1"/>
</dbReference>
<evidence type="ECO:0000256" key="3">
    <source>
        <dbReference type="ARBA" id="ARBA00022884"/>
    </source>
</evidence>
<reference evidence="9 10" key="1">
    <citation type="journal article" date="2016" name="Int. J. Syst. Evol. Microbiol.">
        <title>Pyruvatibacter mobilis gen. nov., sp. nov., a marine bacterium from the culture broth of Picochlorum sp. 122.</title>
        <authorList>
            <person name="Wang G."/>
            <person name="Tang M."/>
            <person name="Wu H."/>
            <person name="Dai S."/>
            <person name="Li T."/>
            <person name="Chen C."/>
            <person name="He H."/>
            <person name="Fan J."/>
            <person name="Xiang W."/>
            <person name="Li X."/>
        </authorList>
    </citation>
    <scope>NUCLEOTIDE SEQUENCE [LARGE SCALE GENOMIC DNA]</scope>
    <source>
        <strain evidence="9 10">GYP-11</strain>
    </source>
</reference>
<evidence type="ECO:0000313" key="10">
    <source>
        <dbReference type="Proteomes" id="UP000470384"/>
    </source>
</evidence>
<evidence type="ECO:0000256" key="4">
    <source>
        <dbReference type="ARBA" id="ARBA00023015"/>
    </source>
</evidence>
<accession>A0A845QCE2</accession>
<dbReference type="PANTHER" id="PTHR11078:SF3">
    <property type="entry name" value="ANTITERMINATION NUSB DOMAIN-CONTAINING PROTEIN"/>
    <property type="match status" value="1"/>
</dbReference>
<evidence type="ECO:0000256" key="2">
    <source>
        <dbReference type="ARBA" id="ARBA00022814"/>
    </source>
</evidence>
<dbReference type="EMBL" id="WXYQ01000006">
    <property type="protein sequence ID" value="NBG95840.1"/>
    <property type="molecule type" value="Genomic_DNA"/>
</dbReference>
<feature type="region of interest" description="Disordered" evidence="7">
    <location>
        <begin position="1"/>
        <end position="20"/>
    </location>
</feature>
<comment type="function">
    <text evidence="6">Involved in transcription antitermination. Required for transcription of ribosomal RNA (rRNA) genes. Binds specifically to the boxA antiterminator sequence of the ribosomal RNA (rrn) operons.</text>
</comment>
<evidence type="ECO:0000313" key="9">
    <source>
        <dbReference type="EMBL" id="NBG95840.1"/>
    </source>
</evidence>
<dbReference type="GO" id="GO:0006353">
    <property type="term" value="P:DNA-templated transcription termination"/>
    <property type="evidence" value="ECO:0007669"/>
    <property type="project" value="UniProtKB-UniRule"/>
</dbReference>
<evidence type="ECO:0000256" key="6">
    <source>
        <dbReference type="HAMAP-Rule" id="MF_00073"/>
    </source>
</evidence>
<dbReference type="NCBIfam" id="TIGR01951">
    <property type="entry name" value="nusB"/>
    <property type="match status" value="1"/>
</dbReference>
<organism evidence="9 10">
    <name type="scientific">Pyruvatibacter mobilis</name>
    <dbReference type="NCBI Taxonomy" id="1712261"/>
    <lineage>
        <taxon>Bacteria</taxon>
        <taxon>Pseudomonadati</taxon>
        <taxon>Pseudomonadota</taxon>
        <taxon>Alphaproteobacteria</taxon>
        <taxon>Hyphomicrobiales</taxon>
        <taxon>Parvibaculaceae</taxon>
        <taxon>Pyruvatibacter</taxon>
    </lineage>
</organism>
<dbReference type="RefSeq" id="WP_036261212.1">
    <property type="nucleotide sequence ID" value="NZ_BMHN01000001.1"/>
</dbReference>
<keyword evidence="10" id="KW-1185">Reference proteome</keyword>
<dbReference type="OrthoDB" id="9797817at2"/>
<dbReference type="SUPFAM" id="SSF48013">
    <property type="entry name" value="NusB-like"/>
    <property type="match status" value="1"/>
</dbReference>
<sequence length="170" mass="18492">MSEASNTSDEKAGKVSERHQARSNARLAAVQALYQMDVGGADIGDVIAEFRAARLGRAYDGDTAEELAEDLPADADFFESIVRGVVERQGDIDPSIDGALAKGWRLPRLDATLRAILRAGTFEIYGRSDVPPKAVINEYVTVAKAFFEKDEPRVVNAVLDRLARELLGDV</sequence>
<dbReference type="InterPro" id="IPR006027">
    <property type="entry name" value="NusB_RsmB_TIM44"/>
</dbReference>
<dbReference type="AlphaFoldDB" id="A0A845QCE2"/>